<dbReference type="InterPro" id="IPR002110">
    <property type="entry name" value="Ankyrin_rpt"/>
</dbReference>
<name>A0A0B7KJB9_BIOOC</name>
<proteinExistence type="predicted"/>
<protein>
    <submittedName>
        <fullName evidence="3">Uncharacterized protein</fullName>
    </submittedName>
</protein>
<organism evidence="3">
    <name type="scientific">Bionectria ochroleuca</name>
    <name type="common">Gliocladium roseum</name>
    <dbReference type="NCBI Taxonomy" id="29856"/>
    <lineage>
        <taxon>Eukaryota</taxon>
        <taxon>Fungi</taxon>
        <taxon>Dikarya</taxon>
        <taxon>Ascomycota</taxon>
        <taxon>Pezizomycotina</taxon>
        <taxon>Sordariomycetes</taxon>
        <taxon>Hypocreomycetidae</taxon>
        <taxon>Hypocreales</taxon>
        <taxon>Bionectriaceae</taxon>
        <taxon>Clonostachys</taxon>
    </lineage>
</organism>
<feature type="signal peptide" evidence="2">
    <location>
        <begin position="1"/>
        <end position="19"/>
    </location>
</feature>
<reference evidence="3" key="1">
    <citation type="submission" date="2015-01" db="EMBL/GenBank/DDBJ databases">
        <authorList>
            <person name="Durling Mikael"/>
        </authorList>
    </citation>
    <scope>NUCLEOTIDE SEQUENCE</scope>
</reference>
<evidence type="ECO:0000256" key="2">
    <source>
        <dbReference type="SAM" id="SignalP"/>
    </source>
</evidence>
<evidence type="ECO:0000256" key="1">
    <source>
        <dbReference type="PROSITE-ProRule" id="PRU00023"/>
    </source>
</evidence>
<feature type="chain" id="PRO_5002132379" evidence="2">
    <location>
        <begin position="20"/>
        <end position="173"/>
    </location>
</feature>
<dbReference type="Gene3D" id="1.25.40.20">
    <property type="entry name" value="Ankyrin repeat-containing domain"/>
    <property type="match status" value="1"/>
</dbReference>
<dbReference type="InterPro" id="IPR036770">
    <property type="entry name" value="Ankyrin_rpt-contain_sf"/>
</dbReference>
<evidence type="ECO:0000313" key="3">
    <source>
        <dbReference type="EMBL" id="CEO57723.1"/>
    </source>
</evidence>
<dbReference type="PROSITE" id="PS50088">
    <property type="entry name" value="ANK_REPEAT"/>
    <property type="match status" value="1"/>
</dbReference>
<dbReference type="AlphaFoldDB" id="A0A0B7KJB9"/>
<dbReference type="Pfam" id="PF12796">
    <property type="entry name" value="Ank_2"/>
    <property type="match status" value="1"/>
</dbReference>
<dbReference type="PROSITE" id="PS50297">
    <property type="entry name" value="ANK_REP_REGION"/>
    <property type="match status" value="1"/>
</dbReference>
<dbReference type="EMBL" id="CDPU01000133">
    <property type="protein sequence ID" value="CEO57723.1"/>
    <property type="molecule type" value="Genomic_DNA"/>
</dbReference>
<gene>
    <name evidence="3" type="ORF">BN869_000013781_1</name>
</gene>
<feature type="repeat" description="ANK" evidence="1">
    <location>
        <begin position="139"/>
        <end position="171"/>
    </location>
</feature>
<keyword evidence="1" id="KW-0040">ANK repeat</keyword>
<dbReference type="SMART" id="SM00248">
    <property type="entry name" value="ANK"/>
    <property type="match status" value="1"/>
</dbReference>
<sequence length="173" mass="18952">MKFSFPFAFFLLVSGGVSARQYRRQDHLDASGENLVLREETGISGIGHLDARSQRPPARGRAKAQTEYVVRVKPFKKGFTKKRLQKRTSYTYGWEGGLTPDAKCTNGSKTDGCRSTRLYLSTAWLLVDKGADINAENNCGSTALILALEKGYEAVARLLIDKGADINATNSTG</sequence>
<keyword evidence="2" id="KW-0732">Signal</keyword>
<accession>A0A0B7KJB9</accession>
<dbReference type="SUPFAM" id="SSF48403">
    <property type="entry name" value="Ankyrin repeat"/>
    <property type="match status" value="1"/>
</dbReference>